<reference evidence="5 6" key="1">
    <citation type="submission" date="2016-04" db="EMBL/GenBank/DDBJ databases">
        <authorList>
            <person name="Evans L.H."/>
            <person name="Alamgir A."/>
            <person name="Owens N."/>
            <person name="Weber N.D."/>
            <person name="Virtaneva K."/>
            <person name="Barbian K."/>
            <person name="Babar A."/>
            <person name="Rosenke K."/>
        </authorList>
    </citation>
    <scope>NUCLEOTIDE SEQUENCE [LARGE SCALE GENOMIC DNA]</scope>
    <source>
        <strain evidence="5 6">LMa1</strain>
    </source>
</reference>
<organism evidence="5 6">
    <name type="scientific">Desulfotomaculum copahuensis</name>
    <dbReference type="NCBI Taxonomy" id="1838280"/>
    <lineage>
        <taxon>Bacteria</taxon>
        <taxon>Bacillati</taxon>
        <taxon>Bacillota</taxon>
        <taxon>Clostridia</taxon>
        <taxon>Eubacteriales</taxon>
        <taxon>Desulfotomaculaceae</taxon>
        <taxon>Desulfotomaculum</taxon>
    </lineage>
</organism>
<dbReference type="GO" id="GO:0005886">
    <property type="term" value="C:plasma membrane"/>
    <property type="evidence" value="ECO:0007669"/>
    <property type="project" value="TreeGrafter"/>
</dbReference>
<dbReference type="EMBL" id="LYVF01000191">
    <property type="protein sequence ID" value="OAT79872.1"/>
    <property type="molecule type" value="Genomic_DNA"/>
</dbReference>
<protein>
    <submittedName>
        <fullName evidence="5">Type II secretion system protein GspE</fullName>
    </submittedName>
</protein>
<dbReference type="Gene3D" id="1.10.40.70">
    <property type="match status" value="1"/>
</dbReference>
<dbReference type="CDD" id="cd01129">
    <property type="entry name" value="PulE-GspE-like"/>
    <property type="match status" value="1"/>
</dbReference>
<dbReference type="GO" id="GO:0005524">
    <property type="term" value="F:ATP binding"/>
    <property type="evidence" value="ECO:0007669"/>
    <property type="project" value="UniProtKB-KW"/>
</dbReference>
<dbReference type="GO" id="GO:0016887">
    <property type="term" value="F:ATP hydrolysis activity"/>
    <property type="evidence" value="ECO:0007669"/>
    <property type="project" value="TreeGrafter"/>
</dbReference>
<dbReference type="Gene3D" id="3.30.450.90">
    <property type="match status" value="1"/>
</dbReference>
<comment type="similarity">
    <text evidence="1">Belongs to the GSP E family.</text>
</comment>
<gene>
    <name evidence="5" type="ORF">A6M21_14830</name>
</gene>
<sequence length="567" mass="62327">MPASTVQPKPRRLLGDLLVETGVITREQLQQALAGQRRSSERLGRVLVRMGFVTERDITSALADQLGIAQVGGGLVTDPQLLALLPEQLARRYKVIPLAREGRRLKVAMADPANLMALDDLRLVTGLEIDALLAGEREIESALQRYYGLPELEKAFQEFQVIEEEALQLEEPAEVAADEAPVVRLVNNIIVQAIEEQASDIHIEPGPESVRVRYRVDGMLREAMQLPRRSRASLAARLKILAQLNIAEKRLPQDGRIQIKYREREIDLRVSTMPTVFGEKLVIRLLDRSRQITGIKELGFTGENLERFQRLLRGTHGMVLVTGPTGSGKTTTLYAALEQLNTPEKNLITIEDPVEYLLPGITQCQVAPRARFTFAAGLRSMLRQDPDVIMVGEIRDGETAEIAVRAATTGHLMLSTLHTNDAAGAVVRLVDMGVEPFLVASSLLGVVAQRLVRLICRHCREAYQPAPDSIERTFLGIPPEKPLTLYRGKGCGYCGRTGYRGRVAVAEVLVVDGPLRQLISTRAGADELQKLAAAQGMTTLREDGAAKVLSGLTTAREVMRVTYAGGN</sequence>
<dbReference type="STRING" id="1838280.A6M21_14830"/>
<dbReference type="SMART" id="SM00382">
    <property type="entry name" value="AAA"/>
    <property type="match status" value="1"/>
</dbReference>
<evidence type="ECO:0000259" key="4">
    <source>
        <dbReference type="PROSITE" id="PS00662"/>
    </source>
</evidence>
<dbReference type="Proteomes" id="UP000078532">
    <property type="component" value="Unassembled WGS sequence"/>
</dbReference>
<evidence type="ECO:0000256" key="3">
    <source>
        <dbReference type="ARBA" id="ARBA00022840"/>
    </source>
</evidence>
<dbReference type="PROSITE" id="PS00662">
    <property type="entry name" value="T2SP_E"/>
    <property type="match status" value="1"/>
</dbReference>
<dbReference type="SUPFAM" id="SSF160246">
    <property type="entry name" value="EspE N-terminal domain-like"/>
    <property type="match status" value="1"/>
</dbReference>
<accession>A0A1B7LBF2</accession>
<dbReference type="Gene3D" id="3.40.50.300">
    <property type="entry name" value="P-loop containing nucleotide triphosphate hydrolases"/>
    <property type="match status" value="1"/>
</dbReference>
<name>A0A1B7LBF2_9FIRM</name>
<dbReference type="InterPro" id="IPR037257">
    <property type="entry name" value="T2SS_E_N_sf"/>
</dbReference>
<dbReference type="AlphaFoldDB" id="A0A1B7LBF2"/>
<dbReference type="FunFam" id="3.30.450.90:FF:000001">
    <property type="entry name" value="Type II secretion system ATPase GspE"/>
    <property type="match status" value="1"/>
</dbReference>
<dbReference type="FunFam" id="3.30.300.160:FF:000002">
    <property type="entry name" value="Type II secretion system protein E"/>
    <property type="match status" value="1"/>
</dbReference>
<dbReference type="InterPro" id="IPR003593">
    <property type="entry name" value="AAA+_ATPase"/>
</dbReference>
<evidence type="ECO:0000256" key="2">
    <source>
        <dbReference type="ARBA" id="ARBA00022741"/>
    </source>
</evidence>
<dbReference type="PANTHER" id="PTHR30258">
    <property type="entry name" value="TYPE II SECRETION SYSTEM PROTEIN GSPE-RELATED"/>
    <property type="match status" value="1"/>
</dbReference>
<dbReference type="Pfam" id="PF00437">
    <property type="entry name" value="T2SSE"/>
    <property type="match status" value="1"/>
</dbReference>
<dbReference type="InterPro" id="IPR007831">
    <property type="entry name" value="T2SS_GspE_N"/>
</dbReference>
<feature type="domain" description="Bacterial type II secretion system protein E" evidence="4">
    <location>
        <begin position="382"/>
        <end position="396"/>
    </location>
</feature>
<evidence type="ECO:0000256" key="1">
    <source>
        <dbReference type="ARBA" id="ARBA00006611"/>
    </source>
</evidence>
<dbReference type="Pfam" id="PF05157">
    <property type="entry name" value="MshEN"/>
    <property type="match status" value="1"/>
</dbReference>
<dbReference type="SUPFAM" id="SSF52540">
    <property type="entry name" value="P-loop containing nucleoside triphosphate hydrolases"/>
    <property type="match status" value="1"/>
</dbReference>
<dbReference type="Gene3D" id="3.30.300.160">
    <property type="entry name" value="Type II secretion system, protein E, N-terminal domain"/>
    <property type="match status" value="1"/>
</dbReference>
<dbReference type="OrthoDB" id="9808272at2"/>
<keyword evidence="3" id="KW-0067">ATP-binding</keyword>
<comment type="caution">
    <text evidence="5">The sequence shown here is derived from an EMBL/GenBank/DDBJ whole genome shotgun (WGS) entry which is preliminary data.</text>
</comment>
<evidence type="ECO:0000313" key="5">
    <source>
        <dbReference type="EMBL" id="OAT79872.1"/>
    </source>
</evidence>
<dbReference type="InterPro" id="IPR027417">
    <property type="entry name" value="P-loop_NTPase"/>
</dbReference>
<keyword evidence="6" id="KW-1185">Reference proteome</keyword>
<dbReference type="InterPro" id="IPR001482">
    <property type="entry name" value="T2SS/T4SS_dom"/>
</dbReference>
<proteinExistence type="inferred from homology"/>
<dbReference type="PANTHER" id="PTHR30258:SF2">
    <property type="entry name" value="COMG OPERON PROTEIN 1"/>
    <property type="match status" value="1"/>
</dbReference>
<evidence type="ECO:0000313" key="6">
    <source>
        <dbReference type="Proteomes" id="UP000078532"/>
    </source>
</evidence>
<dbReference type="FunFam" id="3.40.50.300:FF:000398">
    <property type="entry name" value="Type IV pilus assembly ATPase PilB"/>
    <property type="match status" value="1"/>
</dbReference>
<keyword evidence="2" id="KW-0547">Nucleotide-binding</keyword>